<dbReference type="Pfam" id="PF01614">
    <property type="entry name" value="IclR_C"/>
    <property type="match status" value="1"/>
</dbReference>
<protein>
    <submittedName>
        <fullName evidence="6">IclR family transcriptional regulator</fullName>
    </submittedName>
</protein>
<keyword evidence="7" id="KW-1185">Reference proteome</keyword>
<dbReference type="EMBL" id="LLZS01000007">
    <property type="protein sequence ID" value="KUR71395.1"/>
    <property type="molecule type" value="Genomic_DNA"/>
</dbReference>
<keyword evidence="3" id="KW-0804">Transcription</keyword>
<dbReference type="GO" id="GO:0003677">
    <property type="term" value="F:DNA binding"/>
    <property type="evidence" value="ECO:0007669"/>
    <property type="project" value="UniProtKB-KW"/>
</dbReference>
<dbReference type="InterPro" id="IPR050707">
    <property type="entry name" value="HTH_MetabolicPath_Reg"/>
</dbReference>
<dbReference type="PANTHER" id="PTHR30136">
    <property type="entry name" value="HELIX-TURN-HELIX TRANSCRIPTIONAL REGULATOR, ICLR FAMILY"/>
    <property type="match status" value="1"/>
</dbReference>
<evidence type="ECO:0000313" key="6">
    <source>
        <dbReference type="EMBL" id="KUR71395.1"/>
    </source>
</evidence>
<dbReference type="AlphaFoldDB" id="A0A117UV55"/>
<organism evidence="6 7">
    <name type="scientific">Novosphingobium fuchskuhlense</name>
    <dbReference type="NCBI Taxonomy" id="1117702"/>
    <lineage>
        <taxon>Bacteria</taxon>
        <taxon>Pseudomonadati</taxon>
        <taxon>Pseudomonadota</taxon>
        <taxon>Alphaproteobacteria</taxon>
        <taxon>Sphingomonadales</taxon>
        <taxon>Sphingomonadaceae</taxon>
        <taxon>Novosphingobium</taxon>
    </lineage>
</organism>
<dbReference type="SUPFAM" id="SSF55781">
    <property type="entry name" value="GAF domain-like"/>
    <property type="match status" value="1"/>
</dbReference>
<dbReference type="SUPFAM" id="SSF46785">
    <property type="entry name" value="Winged helix' DNA-binding domain"/>
    <property type="match status" value="1"/>
</dbReference>
<dbReference type="SMART" id="SM00346">
    <property type="entry name" value="HTH_ICLR"/>
    <property type="match status" value="1"/>
</dbReference>
<evidence type="ECO:0000256" key="2">
    <source>
        <dbReference type="ARBA" id="ARBA00023125"/>
    </source>
</evidence>
<dbReference type="InterPro" id="IPR036388">
    <property type="entry name" value="WH-like_DNA-bd_sf"/>
</dbReference>
<sequence>MLERKVKTVRALERGLDVLIEVQARRAVSLHELHQALKLPKATLLRMLLTLGRKGLVWQRLADGAYLPHLGAAARGTGSAVEHIAEIASPYMKALSTKVAWPSVLGVPRLDHMEILETNSPLFRLDSAILGPVGVKLSYIHTATGRAYLSACDEQEREAIIARLRPKDAAPGSEDDLRAILKETRERGYALREPLHPWPDRSKQLVLRDGRRSMAVAIMAAGAPIATINLTWPAKRGTDEMVMHRHLEALQQTAQAIGRAVASQSASAPIAGNAV</sequence>
<evidence type="ECO:0000256" key="1">
    <source>
        <dbReference type="ARBA" id="ARBA00023015"/>
    </source>
</evidence>
<name>A0A117UV55_9SPHN</name>
<comment type="caution">
    <text evidence="6">The sequence shown here is derived from an EMBL/GenBank/DDBJ whole genome shotgun (WGS) entry which is preliminary data.</text>
</comment>
<dbReference type="Pfam" id="PF09339">
    <property type="entry name" value="HTH_IclR"/>
    <property type="match status" value="1"/>
</dbReference>
<dbReference type="OrthoDB" id="9807558at2"/>
<dbReference type="Gene3D" id="1.10.10.10">
    <property type="entry name" value="Winged helix-like DNA-binding domain superfamily/Winged helix DNA-binding domain"/>
    <property type="match status" value="1"/>
</dbReference>
<keyword evidence="2" id="KW-0238">DNA-binding</keyword>
<dbReference type="InterPro" id="IPR036390">
    <property type="entry name" value="WH_DNA-bd_sf"/>
</dbReference>
<dbReference type="Proteomes" id="UP000058012">
    <property type="component" value="Unassembled WGS sequence"/>
</dbReference>
<dbReference type="RefSeq" id="WP_067911031.1">
    <property type="nucleotide sequence ID" value="NZ_KQ954245.1"/>
</dbReference>
<proteinExistence type="predicted"/>
<keyword evidence="1" id="KW-0805">Transcription regulation</keyword>
<evidence type="ECO:0000259" key="5">
    <source>
        <dbReference type="PROSITE" id="PS51078"/>
    </source>
</evidence>
<dbReference type="GO" id="GO:0045892">
    <property type="term" value="P:negative regulation of DNA-templated transcription"/>
    <property type="evidence" value="ECO:0007669"/>
    <property type="project" value="TreeGrafter"/>
</dbReference>
<feature type="domain" description="IclR-ED" evidence="5">
    <location>
        <begin position="66"/>
        <end position="263"/>
    </location>
</feature>
<accession>A0A117UV55</accession>
<dbReference type="InterPro" id="IPR005471">
    <property type="entry name" value="Tscrpt_reg_IclR_N"/>
</dbReference>
<dbReference type="GO" id="GO:0003700">
    <property type="term" value="F:DNA-binding transcription factor activity"/>
    <property type="evidence" value="ECO:0007669"/>
    <property type="project" value="TreeGrafter"/>
</dbReference>
<dbReference type="Gene3D" id="3.30.450.40">
    <property type="match status" value="1"/>
</dbReference>
<dbReference type="PROSITE" id="PS51078">
    <property type="entry name" value="ICLR_ED"/>
    <property type="match status" value="1"/>
</dbReference>
<dbReference type="PROSITE" id="PS51077">
    <property type="entry name" value="HTH_ICLR"/>
    <property type="match status" value="1"/>
</dbReference>
<dbReference type="InterPro" id="IPR014757">
    <property type="entry name" value="Tscrpt_reg_IclR_C"/>
</dbReference>
<evidence type="ECO:0000256" key="3">
    <source>
        <dbReference type="ARBA" id="ARBA00023163"/>
    </source>
</evidence>
<reference evidence="6 7" key="1">
    <citation type="submission" date="2015-10" db="EMBL/GenBank/DDBJ databases">
        <title>Draft genome sequence of Novosphingobium fuchskuhlense DSM 25065 isolated from a surface water sample of the southwest basin of Lake Grosse Fuchskuhle.</title>
        <authorList>
            <person name="Ruckert C."/>
            <person name="Winkler A."/>
            <person name="Glaeser J."/>
            <person name="Grossart H.-P."/>
            <person name="Kalinowski J."/>
            <person name="Glaeser S."/>
        </authorList>
    </citation>
    <scope>NUCLEOTIDE SEQUENCE [LARGE SCALE GENOMIC DNA]</scope>
    <source>
        <strain evidence="6 7">FNE08-7</strain>
    </source>
</reference>
<evidence type="ECO:0000259" key="4">
    <source>
        <dbReference type="PROSITE" id="PS51077"/>
    </source>
</evidence>
<feature type="domain" description="HTH iclR-type" evidence="4">
    <location>
        <begin position="9"/>
        <end position="70"/>
    </location>
</feature>
<dbReference type="InterPro" id="IPR029016">
    <property type="entry name" value="GAF-like_dom_sf"/>
</dbReference>
<gene>
    <name evidence="6" type="ORF">AQZ52_12195</name>
</gene>
<dbReference type="STRING" id="1117702.AQZ52_12195"/>
<dbReference type="PANTHER" id="PTHR30136:SF23">
    <property type="entry name" value="DNA-BINDING TRANSCRIPTIONAL ACTIVATOR MHPR"/>
    <property type="match status" value="1"/>
</dbReference>
<evidence type="ECO:0000313" key="7">
    <source>
        <dbReference type="Proteomes" id="UP000058012"/>
    </source>
</evidence>